<evidence type="ECO:0000313" key="4">
    <source>
        <dbReference type="Proteomes" id="UP000016930"/>
    </source>
</evidence>
<evidence type="ECO:0000256" key="2">
    <source>
        <dbReference type="SAM" id="Phobius"/>
    </source>
</evidence>
<dbReference type="Proteomes" id="UP000016930">
    <property type="component" value="Unassembled WGS sequence"/>
</dbReference>
<reference evidence="3 4" key="1">
    <citation type="journal article" date="2012" name="Proc. Natl. Acad. Sci. U.S.A.">
        <title>Comparative genomics of Ceriporiopsis subvermispora and Phanerochaete chrysosporium provide insight into selective ligninolysis.</title>
        <authorList>
            <person name="Fernandez-Fueyo E."/>
            <person name="Ruiz-Duenas F.J."/>
            <person name="Ferreira P."/>
            <person name="Floudas D."/>
            <person name="Hibbett D.S."/>
            <person name="Canessa P."/>
            <person name="Larrondo L.F."/>
            <person name="James T.Y."/>
            <person name="Seelenfreund D."/>
            <person name="Lobos S."/>
            <person name="Polanco R."/>
            <person name="Tello M."/>
            <person name="Honda Y."/>
            <person name="Watanabe T."/>
            <person name="Watanabe T."/>
            <person name="Ryu J.S."/>
            <person name="Kubicek C.P."/>
            <person name="Schmoll M."/>
            <person name="Gaskell J."/>
            <person name="Hammel K.E."/>
            <person name="St John F.J."/>
            <person name="Vanden Wymelenberg A."/>
            <person name="Sabat G."/>
            <person name="Splinter BonDurant S."/>
            <person name="Syed K."/>
            <person name="Yadav J.S."/>
            <person name="Doddapaneni H."/>
            <person name="Subramanian V."/>
            <person name="Lavin J.L."/>
            <person name="Oguiza J.A."/>
            <person name="Perez G."/>
            <person name="Pisabarro A.G."/>
            <person name="Ramirez L."/>
            <person name="Santoyo F."/>
            <person name="Master E."/>
            <person name="Coutinho P.M."/>
            <person name="Henrissat B."/>
            <person name="Lombard V."/>
            <person name="Magnuson J.K."/>
            <person name="Kuees U."/>
            <person name="Hori C."/>
            <person name="Igarashi K."/>
            <person name="Samejima M."/>
            <person name="Held B.W."/>
            <person name="Barry K.W."/>
            <person name="LaButti K.M."/>
            <person name="Lapidus A."/>
            <person name="Lindquist E.A."/>
            <person name="Lucas S.M."/>
            <person name="Riley R."/>
            <person name="Salamov A.A."/>
            <person name="Hoffmeister D."/>
            <person name="Schwenk D."/>
            <person name="Hadar Y."/>
            <person name="Yarden O."/>
            <person name="de Vries R.P."/>
            <person name="Wiebenga A."/>
            <person name="Stenlid J."/>
            <person name="Eastwood D."/>
            <person name="Grigoriev I.V."/>
            <person name="Berka R.M."/>
            <person name="Blanchette R.A."/>
            <person name="Kersten P."/>
            <person name="Martinez A.T."/>
            <person name="Vicuna R."/>
            <person name="Cullen D."/>
        </authorList>
    </citation>
    <scope>NUCLEOTIDE SEQUENCE [LARGE SCALE GENOMIC DNA]</scope>
    <source>
        <strain evidence="3 4">B</strain>
    </source>
</reference>
<sequence length="561" mass="61203">MSSEVVLDANAQSANPDAVSAQQVPHIVDILPELPFTKPRPLPPTHRATSFPVQTHQVTLPTKSSSVPVPGSIQATVVKPDLRPLPAIVRSDPPFVQSPISASAQPSPQVPERPELTNWESSNTMIAGSEPIMTTGDAVNAVQQTVNSPIQVTLDPQNGLRSRNSSSMSLKPNPTSAAAMDDPESDKEQRWHHGAFRWVKKYRTSSLPLLKKYWTFILLFFLAALVSISIGIGWSLRLRTFNGVNNNDADFGNDTNVWLLLEANLVNIDPTMQVMTLEWQIDDFVIGFTPNGTAILCDQNAQSCPDVNLYFDQNLLSSSSTPASNIIGPQPVFTLNGTNWLSLQKQTDERPNTARFRTDVLIFDDGTGRTAQSYPFEKYNAQLAMYAMTIPDNQTVGIFVDQTSGIAVGYNAKLTDSGVAFDNMTYIKDIEITRGPVIRVYAIFIVMAIWMVTLTFVVAGVAAVVLGKGTRAEVLVLPVATLFAFTQLRGTLPGAPAGFGADIDFVGILPCLALLTLCSVFMTAIFLFRNPEKNTQTYEVLFDDNSTGQMTLTMGGRKTPV</sequence>
<dbReference type="STRING" id="914234.M2QYY4"/>
<feature type="transmembrane region" description="Helical" evidence="2">
    <location>
        <begin position="505"/>
        <end position="528"/>
    </location>
</feature>
<feature type="compositionally biased region" description="Polar residues" evidence="1">
    <location>
        <begin position="10"/>
        <end position="21"/>
    </location>
</feature>
<dbReference type="AlphaFoldDB" id="M2QYY4"/>
<dbReference type="EMBL" id="KB445796">
    <property type="protein sequence ID" value="EMD37355.1"/>
    <property type="molecule type" value="Genomic_DNA"/>
</dbReference>
<keyword evidence="2" id="KW-0472">Membrane</keyword>
<feature type="transmembrane region" description="Helical" evidence="2">
    <location>
        <begin position="213"/>
        <end position="236"/>
    </location>
</feature>
<feature type="compositionally biased region" description="Polar residues" evidence="1">
    <location>
        <begin position="153"/>
        <end position="176"/>
    </location>
</feature>
<feature type="region of interest" description="Disordered" evidence="1">
    <location>
        <begin position="1"/>
        <end position="21"/>
    </location>
</feature>
<feature type="region of interest" description="Disordered" evidence="1">
    <location>
        <begin position="153"/>
        <end position="186"/>
    </location>
</feature>
<proteinExistence type="predicted"/>
<keyword evidence="2" id="KW-1133">Transmembrane helix</keyword>
<dbReference type="InterPro" id="IPR027948">
    <property type="entry name" value="DUF4436"/>
</dbReference>
<evidence type="ECO:0000256" key="1">
    <source>
        <dbReference type="SAM" id="MobiDB-lite"/>
    </source>
</evidence>
<keyword evidence="4" id="KW-1185">Reference proteome</keyword>
<accession>M2QYY4</accession>
<gene>
    <name evidence="3" type="ORF">CERSUDRAFT_83131</name>
</gene>
<name>M2QYY4_CERS8</name>
<evidence type="ECO:0000313" key="3">
    <source>
        <dbReference type="EMBL" id="EMD37355.1"/>
    </source>
</evidence>
<feature type="transmembrane region" description="Helical" evidence="2">
    <location>
        <begin position="440"/>
        <end position="467"/>
    </location>
</feature>
<protein>
    <submittedName>
        <fullName evidence="3">Uncharacterized protein</fullName>
    </submittedName>
</protein>
<dbReference type="HOGENOM" id="CLU_542903_0_0_1"/>
<organism evidence="3 4">
    <name type="scientific">Ceriporiopsis subvermispora (strain B)</name>
    <name type="common">White-rot fungus</name>
    <name type="synonym">Gelatoporia subvermispora</name>
    <dbReference type="NCBI Taxonomy" id="914234"/>
    <lineage>
        <taxon>Eukaryota</taxon>
        <taxon>Fungi</taxon>
        <taxon>Dikarya</taxon>
        <taxon>Basidiomycota</taxon>
        <taxon>Agaricomycotina</taxon>
        <taxon>Agaricomycetes</taxon>
        <taxon>Polyporales</taxon>
        <taxon>Gelatoporiaceae</taxon>
        <taxon>Gelatoporia</taxon>
    </lineage>
</organism>
<keyword evidence="2" id="KW-0812">Transmembrane</keyword>
<dbReference type="OrthoDB" id="2923771at2759"/>
<dbReference type="Pfam" id="PF14494">
    <property type="entry name" value="DUF4436"/>
    <property type="match status" value="1"/>
</dbReference>